<dbReference type="AlphaFoldDB" id="A6URV7"/>
<dbReference type="OrthoDB" id="146030at2157"/>
<dbReference type="Pfam" id="PF20766">
    <property type="entry name" value="DUF447_C"/>
    <property type="match status" value="1"/>
</dbReference>
<name>A6URV7_METVS</name>
<protein>
    <recommendedName>
        <fullName evidence="5">DUF447 family protein</fullName>
    </recommendedName>
</protein>
<evidence type="ECO:0008006" key="5">
    <source>
        <dbReference type="Google" id="ProtNLM"/>
    </source>
</evidence>
<reference evidence="3" key="1">
    <citation type="submission" date="2007-06" db="EMBL/GenBank/DDBJ databases">
        <title>Complete sequence of Methanococcus vannielii SB.</title>
        <authorList>
            <consortium name="US DOE Joint Genome Institute"/>
            <person name="Copeland A."/>
            <person name="Lucas S."/>
            <person name="Lapidus A."/>
            <person name="Barry K."/>
            <person name="Glavina del Rio T."/>
            <person name="Dalin E."/>
            <person name="Tice H."/>
            <person name="Pitluck S."/>
            <person name="Chain P."/>
            <person name="Malfatti S."/>
            <person name="Shin M."/>
            <person name="Vergez L."/>
            <person name="Schmutz J."/>
            <person name="Larimer F."/>
            <person name="Land M."/>
            <person name="Hauser L."/>
            <person name="Kyrpides N."/>
            <person name="Anderson I."/>
            <person name="Sieprawska-Lupa M."/>
            <person name="Whitman W.B."/>
            <person name="Richardson P."/>
        </authorList>
    </citation>
    <scope>NUCLEOTIDE SEQUENCE [LARGE SCALE GENOMIC DNA]</scope>
    <source>
        <strain evidence="3">SB</strain>
    </source>
</reference>
<keyword evidence="4" id="KW-1185">Reference proteome</keyword>
<evidence type="ECO:0000313" key="3">
    <source>
        <dbReference type="EMBL" id="ABR55229.1"/>
    </source>
</evidence>
<proteinExistence type="predicted"/>
<evidence type="ECO:0000313" key="4">
    <source>
        <dbReference type="Proteomes" id="UP000001107"/>
    </source>
</evidence>
<dbReference type="Pfam" id="PF04289">
    <property type="entry name" value="DUF447_N"/>
    <property type="match status" value="1"/>
</dbReference>
<dbReference type="GeneID" id="5324712"/>
<dbReference type="InterPro" id="IPR016733">
    <property type="entry name" value="UCP018747"/>
</dbReference>
<dbReference type="EMBL" id="CP000742">
    <property type="protein sequence ID" value="ABR55229.1"/>
    <property type="molecule type" value="Genomic_DNA"/>
</dbReference>
<organism evidence="3 4">
    <name type="scientific">Methanococcus vannielii (strain ATCC 35089 / DSM 1224 / JCM 13029 / OCM 148 / SB)</name>
    <dbReference type="NCBI Taxonomy" id="406327"/>
    <lineage>
        <taxon>Archaea</taxon>
        <taxon>Methanobacteriati</taxon>
        <taxon>Methanobacteriota</taxon>
        <taxon>Methanomada group</taxon>
        <taxon>Methanococci</taxon>
        <taxon>Methanococcales</taxon>
        <taxon>Methanococcaceae</taxon>
        <taxon>Methanococcus</taxon>
    </lineage>
</organism>
<dbReference type="HOGENOM" id="CLU_100102_0_0_2"/>
<dbReference type="Gene3D" id="2.30.110.10">
    <property type="entry name" value="Electron Transport, Fmn-binding Protein, Chain A"/>
    <property type="match status" value="1"/>
</dbReference>
<dbReference type="RefSeq" id="WP_012066144.1">
    <property type="nucleotide sequence ID" value="NC_009634.1"/>
</dbReference>
<gene>
    <name evidence="3" type="ordered locus">Mevan_1332</name>
</gene>
<dbReference type="InterPro" id="IPR012349">
    <property type="entry name" value="Split_barrel_FMN-bd"/>
</dbReference>
<feature type="domain" description="DUF447" evidence="1">
    <location>
        <begin position="4"/>
        <end position="94"/>
    </location>
</feature>
<dbReference type="InterPro" id="IPR007386">
    <property type="entry name" value="DUF447_N"/>
</dbReference>
<dbReference type="SUPFAM" id="SSF50475">
    <property type="entry name" value="FMN-binding split barrel"/>
    <property type="match status" value="1"/>
</dbReference>
<dbReference type="STRING" id="406327.Mevan_1332"/>
<dbReference type="KEGG" id="mvn:Mevan_1332"/>
<dbReference type="InterPro" id="IPR049288">
    <property type="entry name" value="DUF447_C"/>
</dbReference>
<sequence>MKQEVVITSGNLNQAPMGAFLSDNNVLLHVFEGSHTYENLKVDKFYILNICSPYLVAKAVLDDDFDSEFLNLDGKKIPYLKDAYKILLIEVTGRKFVEYKNIYGKSKLMVVNGINISESVLNDDYSPYSRAEGALVEMAVIYSRLGILNGTKKQEAYLNMKIFMEIVKKVGSTKHLELGRRFLTAKL</sequence>
<dbReference type="Gene3D" id="1.20.58.290">
    <property type="entry name" value="Hypothetical membrane protein ta0354_69_121"/>
    <property type="match status" value="1"/>
</dbReference>
<dbReference type="Proteomes" id="UP000001107">
    <property type="component" value="Chromosome"/>
</dbReference>
<accession>A6URV7</accession>
<feature type="domain" description="DUF447" evidence="2">
    <location>
        <begin position="129"/>
        <end position="177"/>
    </location>
</feature>
<evidence type="ECO:0000259" key="2">
    <source>
        <dbReference type="Pfam" id="PF20766"/>
    </source>
</evidence>
<dbReference type="eggNOG" id="arCOG04458">
    <property type="taxonomic scope" value="Archaea"/>
</dbReference>
<dbReference type="PIRSF" id="PIRSF018747">
    <property type="entry name" value="UCP018747"/>
    <property type="match status" value="1"/>
</dbReference>
<evidence type="ECO:0000259" key="1">
    <source>
        <dbReference type="Pfam" id="PF04289"/>
    </source>
</evidence>